<dbReference type="PANTHER" id="PTHR23266">
    <property type="entry name" value="IMMUNOGLOBULIN HEAVY CHAIN"/>
    <property type="match status" value="1"/>
</dbReference>
<evidence type="ECO:0008006" key="4">
    <source>
        <dbReference type="Google" id="ProtNLM"/>
    </source>
</evidence>
<feature type="signal peptide" evidence="1">
    <location>
        <begin position="1"/>
        <end position="19"/>
    </location>
</feature>
<dbReference type="SUPFAM" id="SSF48726">
    <property type="entry name" value="Immunoglobulin"/>
    <property type="match status" value="1"/>
</dbReference>
<dbReference type="EMBL" id="AKHW03006063">
    <property type="protein sequence ID" value="KYO24519.1"/>
    <property type="molecule type" value="Genomic_DNA"/>
</dbReference>
<dbReference type="STRING" id="8496.A0A151MJ71"/>
<accession>A0A151MJ71</accession>
<gene>
    <name evidence="2" type="ORF">Y1Q_0017032</name>
</gene>
<keyword evidence="3" id="KW-1185">Reference proteome</keyword>
<evidence type="ECO:0000313" key="3">
    <source>
        <dbReference type="Proteomes" id="UP000050525"/>
    </source>
</evidence>
<dbReference type="AlphaFoldDB" id="A0A151MJ71"/>
<name>A0A151MJ71_ALLMI</name>
<protein>
    <recommendedName>
        <fullName evidence="4">Ig-like domain-containing protein</fullName>
    </recommendedName>
</protein>
<sequence>MGLGLHLLVLAAALQGAWSQGQLVESGGAVRKPGDSLRLSCKASGITFNSYGMNWIRQAPGKGLDWLCKVPGPRGSW</sequence>
<organism evidence="2 3">
    <name type="scientific">Alligator mississippiensis</name>
    <name type="common">American alligator</name>
    <dbReference type="NCBI Taxonomy" id="8496"/>
    <lineage>
        <taxon>Eukaryota</taxon>
        <taxon>Metazoa</taxon>
        <taxon>Chordata</taxon>
        <taxon>Craniata</taxon>
        <taxon>Vertebrata</taxon>
        <taxon>Euteleostomi</taxon>
        <taxon>Archelosauria</taxon>
        <taxon>Archosauria</taxon>
        <taxon>Crocodylia</taxon>
        <taxon>Alligatoridae</taxon>
        <taxon>Alligatorinae</taxon>
        <taxon>Alligator</taxon>
    </lineage>
</organism>
<dbReference type="Gene3D" id="2.60.40.10">
    <property type="entry name" value="Immunoglobulins"/>
    <property type="match status" value="1"/>
</dbReference>
<dbReference type="InterPro" id="IPR050199">
    <property type="entry name" value="IgHV"/>
</dbReference>
<keyword evidence="1" id="KW-0732">Signal</keyword>
<evidence type="ECO:0000313" key="2">
    <source>
        <dbReference type="EMBL" id="KYO24519.1"/>
    </source>
</evidence>
<feature type="chain" id="PRO_5007585210" description="Ig-like domain-containing protein" evidence="1">
    <location>
        <begin position="20"/>
        <end position="77"/>
    </location>
</feature>
<proteinExistence type="predicted"/>
<evidence type="ECO:0000256" key="1">
    <source>
        <dbReference type="SAM" id="SignalP"/>
    </source>
</evidence>
<dbReference type="InterPro" id="IPR013783">
    <property type="entry name" value="Ig-like_fold"/>
</dbReference>
<reference evidence="2 3" key="1">
    <citation type="journal article" date="2012" name="Genome Biol.">
        <title>Sequencing three crocodilian genomes to illuminate the evolution of archosaurs and amniotes.</title>
        <authorList>
            <person name="St John J.A."/>
            <person name="Braun E.L."/>
            <person name="Isberg S.R."/>
            <person name="Miles L.G."/>
            <person name="Chong A.Y."/>
            <person name="Gongora J."/>
            <person name="Dalzell P."/>
            <person name="Moran C."/>
            <person name="Bed'hom B."/>
            <person name="Abzhanov A."/>
            <person name="Burgess S.C."/>
            <person name="Cooksey A.M."/>
            <person name="Castoe T.A."/>
            <person name="Crawford N.G."/>
            <person name="Densmore L.D."/>
            <person name="Drew J.C."/>
            <person name="Edwards S.V."/>
            <person name="Faircloth B.C."/>
            <person name="Fujita M.K."/>
            <person name="Greenwold M.J."/>
            <person name="Hoffmann F.G."/>
            <person name="Howard J.M."/>
            <person name="Iguchi T."/>
            <person name="Janes D.E."/>
            <person name="Khan S.Y."/>
            <person name="Kohno S."/>
            <person name="de Koning A.J."/>
            <person name="Lance S.L."/>
            <person name="McCarthy F.M."/>
            <person name="McCormack J.E."/>
            <person name="Merchant M.E."/>
            <person name="Peterson D.G."/>
            <person name="Pollock D.D."/>
            <person name="Pourmand N."/>
            <person name="Raney B.J."/>
            <person name="Roessler K.A."/>
            <person name="Sanford J.R."/>
            <person name="Sawyer R.H."/>
            <person name="Schmidt C.J."/>
            <person name="Triplett E.W."/>
            <person name="Tuberville T.D."/>
            <person name="Venegas-Anaya M."/>
            <person name="Howard J.T."/>
            <person name="Jarvis E.D."/>
            <person name="Guillette L.J.Jr."/>
            <person name="Glenn T.C."/>
            <person name="Green R.E."/>
            <person name="Ray D.A."/>
        </authorList>
    </citation>
    <scope>NUCLEOTIDE SEQUENCE [LARGE SCALE GENOMIC DNA]</scope>
    <source>
        <strain evidence="2">KSC_2009_1</strain>
    </source>
</reference>
<dbReference type="Proteomes" id="UP000050525">
    <property type="component" value="Unassembled WGS sequence"/>
</dbReference>
<dbReference type="InterPro" id="IPR036179">
    <property type="entry name" value="Ig-like_dom_sf"/>
</dbReference>
<comment type="caution">
    <text evidence="2">The sequence shown here is derived from an EMBL/GenBank/DDBJ whole genome shotgun (WGS) entry which is preliminary data.</text>
</comment>